<dbReference type="EMBL" id="VCGU01000008">
    <property type="protein sequence ID" value="TRY72333.1"/>
    <property type="molecule type" value="Genomic_DNA"/>
</dbReference>
<reference evidence="3 4" key="1">
    <citation type="journal article" date="2018" name="Nat. Ecol. Evol.">
        <title>Genomic signatures of mitonuclear coevolution across populations of Tigriopus californicus.</title>
        <authorList>
            <person name="Barreto F.S."/>
            <person name="Watson E.T."/>
            <person name="Lima T.G."/>
            <person name="Willett C.S."/>
            <person name="Edmands S."/>
            <person name="Li W."/>
            <person name="Burton R.S."/>
        </authorList>
    </citation>
    <scope>NUCLEOTIDE SEQUENCE [LARGE SCALE GENOMIC DNA]</scope>
    <source>
        <strain evidence="3 4">San Diego</strain>
    </source>
</reference>
<evidence type="ECO:0008006" key="5">
    <source>
        <dbReference type="Google" id="ProtNLM"/>
    </source>
</evidence>
<dbReference type="OMA" id="PIMAMGD"/>
<organism evidence="3 4">
    <name type="scientific">Tigriopus californicus</name>
    <name type="common">Marine copepod</name>
    <dbReference type="NCBI Taxonomy" id="6832"/>
    <lineage>
        <taxon>Eukaryota</taxon>
        <taxon>Metazoa</taxon>
        <taxon>Ecdysozoa</taxon>
        <taxon>Arthropoda</taxon>
        <taxon>Crustacea</taxon>
        <taxon>Multicrustacea</taxon>
        <taxon>Hexanauplia</taxon>
        <taxon>Copepoda</taxon>
        <taxon>Harpacticoida</taxon>
        <taxon>Harpacticidae</taxon>
        <taxon>Tigriopus</taxon>
    </lineage>
</organism>
<evidence type="ECO:0000313" key="3">
    <source>
        <dbReference type="EMBL" id="TRY72333.1"/>
    </source>
</evidence>
<proteinExistence type="predicted"/>
<dbReference type="OrthoDB" id="10017216at2759"/>
<keyword evidence="2" id="KW-0812">Transmembrane</keyword>
<feature type="region of interest" description="Disordered" evidence="1">
    <location>
        <begin position="70"/>
        <end position="93"/>
    </location>
</feature>
<protein>
    <recommendedName>
        <fullName evidence="5">Receptor-binding cancer antigen expressed on SiSo cells</fullName>
    </recommendedName>
</protein>
<dbReference type="InterPro" id="IPR017025">
    <property type="entry name" value="Cancer-assoc_antigen_RCAS1"/>
</dbReference>
<dbReference type="Proteomes" id="UP000318571">
    <property type="component" value="Chromosome 7"/>
</dbReference>
<name>A0A553P3S9_TIGCA</name>
<dbReference type="PANTHER" id="PTHR15208:SF2">
    <property type="entry name" value="RECEPTOR-BINDING CANCER ANTIGEN EXPRESSED ON SISO CELLS"/>
    <property type="match status" value="1"/>
</dbReference>
<evidence type="ECO:0000313" key="4">
    <source>
        <dbReference type="Proteomes" id="UP000318571"/>
    </source>
</evidence>
<feature type="region of interest" description="Disordered" evidence="1">
    <location>
        <begin position="166"/>
        <end position="232"/>
    </location>
</feature>
<feature type="region of interest" description="Disordered" evidence="1">
    <location>
        <begin position="123"/>
        <end position="147"/>
    </location>
</feature>
<dbReference type="GO" id="GO:0030141">
    <property type="term" value="C:secretory granule"/>
    <property type="evidence" value="ECO:0007669"/>
    <property type="project" value="TreeGrafter"/>
</dbReference>
<dbReference type="PANTHER" id="PTHR15208">
    <property type="entry name" value="RECEPTOR-BINDING CANCER ANTIGEN EXPRESSED ON SISO CELLS CANCER ASSOCIATED SURFACE ANTIGEN RCAS1 ESTROGEN RECEPTOR-BINDING FRAGMENT- ASSOCIATED GENE 9 PROTEIN"/>
    <property type="match status" value="1"/>
</dbReference>
<dbReference type="STRING" id="6832.A0A553P3S9"/>
<accession>A0A553P3S9</accession>
<sequence>MSSTVSSSTADSLIPDHVPSTNPDLERPYDWPDFPMMMLWLVHTLKAILFTTLSLLQRLICCGRKKARHASQSLPKFNPRGSGSQGGDLDDWNRWEEDPEIVIGTPKKPETVQDHIAAYRESLQDARKQRQQSEPNEAPPPPEEDSLFAELEPTVVKQKKVYIGPSIARGSSTSGRKNSRLAVQEDMTDPIMAMGDELAEWGSTAGSNSGWQPEDDDLSEVLRETRKEQSRR</sequence>
<dbReference type="AlphaFoldDB" id="A0A553P3S9"/>
<gene>
    <name evidence="3" type="ORF">TCAL_16151</name>
</gene>
<keyword evidence="2" id="KW-1133">Transmembrane helix</keyword>
<evidence type="ECO:0000256" key="1">
    <source>
        <dbReference type="SAM" id="MobiDB-lite"/>
    </source>
</evidence>
<feature type="region of interest" description="Disordered" evidence="1">
    <location>
        <begin position="1"/>
        <end position="24"/>
    </location>
</feature>
<feature type="compositionally biased region" description="Basic and acidic residues" evidence="1">
    <location>
        <begin position="220"/>
        <end position="232"/>
    </location>
</feature>
<feature type="transmembrane region" description="Helical" evidence="2">
    <location>
        <begin position="37"/>
        <end position="56"/>
    </location>
</feature>
<keyword evidence="4" id="KW-1185">Reference proteome</keyword>
<keyword evidence="2" id="KW-0472">Membrane</keyword>
<evidence type="ECO:0000256" key="2">
    <source>
        <dbReference type="SAM" id="Phobius"/>
    </source>
</evidence>
<comment type="caution">
    <text evidence="3">The sequence shown here is derived from an EMBL/GenBank/DDBJ whole genome shotgun (WGS) entry which is preliminary data.</text>
</comment>
<feature type="compositionally biased region" description="Low complexity" evidence="1">
    <location>
        <begin position="1"/>
        <end position="12"/>
    </location>
</feature>